<dbReference type="InterPro" id="IPR013216">
    <property type="entry name" value="Methyltransf_11"/>
</dbReference>
<keyword evidence="2" id="KW-0489">Methyltransferase</keyword>
<proteinExistence type="predicted"/>
<dbReference type="SUPFAM" id="SSF53335">
    <property type="entry name" value="S-adenosyl-L-methionine-dependent methyltransferases"/>
    <property type="match status" value="1"/>
</dbReference>
<sequence length="219" mass="24997">MKQLRYFLYIWWHWGFSLACFILKHEIRGEKQYGIQTMGVDNLTGEVPADDLAHASVYEPVNYYTATWLLNHLEPADLRTAFLDVGCGKGRVLAMAAAYGFKEIAGFDFSARLCRDAMAIGTVLRTQYPDLSLTITCMNARYYDIPETVGVIFLFNPFDAEVTTAFIGKVAESLERQPRPLKILYANPQCKQQWLDAGFKETASFRKQYYLQGCVLELK</sequence>
<dbReference type="Proteomes" id="UP001207742">
    <property type="component" value="Unassembled WGS sequence"/>
</dbReference>
<dbReference type="Gene3D" id="3.40.50.150">
    <property type="entry name" value="Vaccinia Virus protein VP39"/>
    <property type="match status" value="1"/>
</dbReference>
<feature type="domain" description="Methyltransferase type 11" evidence="1">
    <location>
        <begin position="83"/>
        <end position="140"/>
    </location>
</feature>
<dbReference type="GO" id="GO:0032259">
    <property type="term" value="P:methylation"/>
    <property type="evidence" value="ECO:0007669"/>
    <property type="project" value="UniProtKB-KW"/>
</dbReference>
<protein>
    <submittedName>
        <fullName evidence="2">Class I SAM-dependent methyltransferase</fullName>
    </submittedName>
</protein>
<evidence type="ECO:0000259" key="1">
    <source>
        <dbReference type="Pfam" id="PF08241"/>
    </source>
</evidence>
<dbReference type="RefSeq" id="WP_264733685.1">
    <property type="nucleotide sequence ID" value="NZ_JAPDNR010000001.1"/>
</dbReference>
<dbReference type="InterPro" id="IPR029063">
    <property type="entry name" value="SAM-dependent_MTases_sf"/>
</dbReference>
<dbReference type="CDD" id="cd02440">
    <property type="entry name" value="AdoMet_MTases"/>
    <property type="match status" value="1"/>
</dbReference>
<dbReference type="Pfam" id="PF08241">
    <property type="entry name" value="Methyltransf_11"/>
    <property type="match status" value="1"/>
</dbReference>
<gene>
    <name evidence="2" type="ORF">OL497_23435</name>
</gene>
<reference evidence="2 3" key="1">
    <citation type="submission" date="2022-10" db="EMBL/GenBank/DDBJ databases">
        <title>Chitinophaga nivalis PC15 sp. nov., isolated from Pyeongchang county, South Korea.</title>
        <authorList>
            <person name="Trinh H.N."/>
        </authorList>
    </citation>
    <scope>NUCLEOTIDE SEQUENCE [LARGE SCALE GENOMIC DNA]</scope>
    <source>
        <strain evidence="2 3">PC14</strain>
    </source>
</reference>
<name>A0ABT3ISE4_9BACT</name>
<evidence type="ECO:0000313" key="3">
    <source>
        <dbReference type="Proteomes" id="UP001207742"/>
    </source>
</evidence>
<keyword evidence="3" id="KW-1185">Reference proteome</keyword>
<dbReference type="PROSITE" id="PS51257">
    <property type="entry name" value="PROKAR_LIPOPROTEIN"/>
    <property type="match status" value="1"/>
</dbReference>
<dbReference type="GO" id="GO:0008168">
    <property type="term" value="F:methyltransferase activity"/>
    <property type="evidence" value="ECO:0007669"/>
    <property type="project" value="UniProtKB-KW"/>
</dbReference>
<accession>A0ABT3ISE4</accession>
<keyword evidence="2" id="KW-0808">Transferase</keyword>
<evidence type="ECO:0000313" key="2">
    <source>
        <dbReference type="EMBL" id="MCW3486869.1"/>
    </source>
</evidence>
<comment type="caution">
    <text evidence="2">The sequence shown here is derived from an EMBL/GenBank/DDBJ whole genome shotgun (WGS) entry which is preliminary data.</text>
</comment>
<organism evidence="2 3">
    <name type="scientific">Chitinophaga nivalis</name>
    <dbReference type="NCBI Taxonomy" id="2991709"/>
    <lineage>
        <taxon>Bacteria</taxon>
        <taxon>Pseudomonadati</taxon>
        <taxon>Bacteroidota</taxon>
        <taxon>Chitinophagia</taxon>
        <taxon>Chitinophagales</taxon>
        <taxon>Chitinophagaceae</taxon>
        <taxon>Chitinophaga</taxon>
    </lineage>
</organism>
<dbReference type="EMBL" id="JAPDNS010000002">
    <property type="protein sequence ID" value="MCW3486869.1"/>
    <property type="molecule type" value="Genomic_DNA"/>
</dbReference>